<evidence type="ECO:0000313" key="1">
    <source>
        <dbReference type="EMBL" id="GAA0339950.1"/>
    </source>
</evidence>
<name>A0ABN0WJR3_9BACI</name>
<accession>A0ABN0WJR3</accession>
<keyword evidence="2" id="KW-1185">Reference proteome</keyword>
<protein>
    <recommendedName>
        <fullName evidence="3">DUF3221 domain-containing protein</fullName>
    </recommendedName>
</protein>
<comment type="caution">
    <text evidence="1">The sequence shown here is derived from an EMBL/GenBank/DDBJ whole genome shotgun (WGS) entry which is preliminary data.</text>
</comment>
<organism evidence="1 2">
    <name type="scientific">Bacillus carboniphilus</name>
    <dbReference type="NCBI Taxonomy" id="86663"/>
    <lineage>
        <taxon>Bacteria</taxon>
        <taxon>Bacillati</taxon>
        <taxon>Bacillota</taxon>
        <taxon>Bacilli</taxon>
        <taxon>Bacillales</taxon>
        <taxon>Bacillaceae</taxon>
        <taxon>Bacillus</taxon>
    </lineage>
</organism>
<dbReference type="Proteomes" id="UP001500782">
    <property type="component" value="Unassembled WGS sequence"/>
</dbReference>
<reference evidence="1 2" key="1">
    <citation type="journal article" date="2019" name="Int. J. Syst. Evol. Microbiol.">
        <title>The Global Catalogue of Microorganisms (GCM) 10K type strain sequencing project: providing services to taxonomists for standard genome sequencing and annotation.</title>
        <authorList>
            <consortium name="The Broad Institute Genomics Platform"/>
            <consortium name="The Broad Institute Genome Sequencing Center for Infectious Disease"/>
            <person name="Wu L."/>
            <person name="Ma J."/>
        </authorList>
    </citation>
    <scope>NUCLEOTIDE SEQUENCE [LARGE SCALE GENOMIC DNA]</scope>
    <source>
        <strain evidence="1 2">JCM 9731</strain>
    </source>
</reference>
<proteinExistence type="predicted"/>
<evidence type="ECO:0000313" key="2">
    <source>
        <dbReference type="Proteomes" id="UP001500782"/>
    </source>
</evidence>
<dbReference type="EMBL" id="BAAADJ010000057">
    <property type="protein sequence ID" value="GAA0339950.1"/>
    <property type="molecule type" value="Genomic_DNA"/>
</dbReference>
<gene>
    <name evidence="1" type="ORF">GCM10008967_32920</name>
</gene>
<dbReference type="RefSeq" id="WP_343801328.1">
    <property type="nucleotide sequence ID" value="NZ_BAAADJ010000057.1"/>
</dbReference>
<evidence type="ECO:0008006" key="3">
    <source>
        <dbReference type="Google" id="ProtNLM"/>
    </source>
</evidence>
<sequence length="117" mass="13480">MKRIVTIIITVVLLWLVLDIGRLFTSDVVGRATEIEDGSKLCISSPVFKKHDASYAPIPCEPVTESFKVKGIWIFRFFMNYDKVEFKGKIEELNHPIVYVWKNEAGEIEKAVILPYF</sequence>